<reference evidence="3 4" key="1">
    <citation type="submission" date="2014-09" db="EMBL/GenBank/DDBJ databases">
        <authorList>
            <person name="Magalhaes I.L.F."/>
            <person name="Oliveira U."/>
            <person name="Santos F.R."/>
            <person name="Vidigal T.H.D.A."/>
            <person name="Brescovit A.D."/>
            <person name="Santos A.J."/>
        </authorList>
    </citation>
    <scope>NUCLEOTIDE SEQUENCE [LARGE SCALE GENOMIC DNA]</scope>
</reference>
<feature type="region of interest" description="Disordered" evidence="1">
    <location>
        <begin position="50"/>
        <end position="69"/>
    </location>
</feature>
<sequence>MTATTSQVFSFICWILLLLPLLATAEMLRPRETGQANVTSTMYVAPPVYSPSSTASSIDPTRPSLDTDASAPRSGFMSLAFVDADIVFVSLSRLRGHWADSLVGVMHPALKASGKNAPL</sequence>
<dbReference type="Proteomes" id="UP000054845">
    <property type="component" value="Unassembled WGS sequence"/>
</dbReference>
<accession>A0A0P1BQF7</accession>
<evidence type="ECO:0000256" key="2">
    <source>
        <dbReference type="SAM" id="SignalP"/>
    </source>
</evidence>
<keyword evidence="4" id="KW-1185">Reference proteome</keyword>
<feature type="chain" id="PRO_5006059735" evidence="2">
    <location>
        <begin position="26"/>
        <end position="119"/>
    </location>
</feature>
<feature type="compositionally biased region" description="Polar residues" evidence="1">
    <location>
        <begin position="50"/>
        <end position="59"/>
    </location>
</feature>
<dbReference type="AlphaFoldDB" id="A0A0P1BQF7"/>
<evidence type="ECO:0000313" key="4">
    <source>
        <dbReference type="Proteomes" id="UP000054845"/>
    </source>
</evidence>
<proteinExistence type="predicted"/>
<name>A0A0P1BQF7_9BASI</name>
<organism evidence="3 4">
    <name type="scientific">Ceraceosorus bombacis</name>
    <dbReference type="NCBI Taxonomy" id="401625"/>
    <lineage>
        <taxon>Eukaryota</taxon>
        <taxon>Fungi</taxon>
        <taxon>Dikarya</taxon>
        <taxon>Basidiomycota</taxon>
        <taxon>Ustilaginomycotina</taxon>
        <taxon>Exobasidiomycetes</taxon>
        <taxon>Ceraceosorales</taxon>
        <taxon>Ceraceosoraceae</taxon>
        <taxon>Ceraceosorus</taxon>
    </lineage>
</organism>
<protein>
    <submittedName>
        <fullName evidence="3">Uncharacterized protein</fullName>
    </submittedName>
</protein>
<feature type="signal peptide" evidence="2">
    <location>
        <begin position="1"/>
        <end position="25"/>
    </location>
</feature>
<keyword evidence="2" id="KW-0732">Signal</keyword>
<dbReference type="OrthoDB" id="10545120at2759"/>
<evidence type="ECO:0000313" key="3">
    <source>
        <dbReference type="EMBL" id="CEH18686.1"/>
    </source>
</evidence>
<dbReference type="EMBL" id="CCYA01000276">
    <property type="protein sequence ID" value="CEH18686.1"/>
    <property type="molecule type" value="Genomic_DNA"/>
</dbReference>
<evidence type="ECO:0000256" key="1">
    <source>
        <dbReference type="SAM" id="MobiDB-lite"/>
    </source>
</evidence>